<gene>
    <name evidence="2" type="ORF">AVEN_235607_1</name>
</gene>
<dbReference type="Proteomes" id="UP000499080">
    <property type="component" value="Unassembled WGS sequence"/>
</dbReference>
<comment type="caution">
    <text evidence="2">The sequence shown here is derived from an EMBL/GenBank/DDBJ whole genome shotgun (WGS) entry which is preliminary data.</text>
</comment>
<dbReference type="EMBL" id="BGPR01000103">
    <property type="protein sequence ID" value="GBL94508.1"/>
    <property type="molecule type" value="Genomic_DNA"/>
</dbReference>
<organism evidence="2 3">
    <name type="scientific">Araneus ventricosus</name>
    <name type="common">Orbweaver spider</name>
    <name type="synonym">Epeira ventricosa</name>
    <dbReference type="NCBI Taxonomy" id="182803"/>
    <lineage>
        <taxon>Eukaryota</taxon>
        <taxon>Metazoa</taxon>
        <taxon>Ecdysozoa</taxon>
        <taxon>Arthropoda</taxon>
        <taxon>Chelicerata</taxon>
        <taxon>Arachnida</taxon>
        <taxon>Araneae</taxon>
        <taxon>Araneomorphae</taxon>
        <taxon>Entelegynae</taxon>
        <taxon>Araneoidea</taxon>
        <taxon>Araneidae</taxon>
        <taxon>Araneus</taxon>
    </lineage>
</organism>
<sequence length="144" mass="15986">MSDRIKGNQPDGSNSDCSSTQNNLTHTSQDKLEENPGLFAENNSGRNSAEHPAFNDQTVNKTNGSENLGHSIRLSELMKVSKGLTNLKENEETPTEDSHENARNRKHDLSLPQYQNGVFLEVPIKDTQSSEDSLNNLEKAQIVH</sequence>
<feature type="region of interest" description="Disordered" evidence="1">
    <location>
        <begin position="83"/>
        <end position="114"/>
    </location>
</feature>
<evidence type="ECO:0000313" key="3">
    <source>
        <dbReference type="Proteomes" id="UP000499080"/>
    </source>
</evidence>
<keyword evidence="3" id="KW-1185">Reference proteome</keyword>
<name>A0A4Y2BR31_ARAVE</name>
<evidence type="ECO:0000313" key="2">
    <source>
        <dbReference type="EMBL" id="GBL94508.1"/>
    </source>
</evidence>
<proteinExistence type="predicted"/>
<feature type="compositionally biased region" description="Polar residues" evidence="1">
    <location>
        <begin position="10"/>
        <end position="27"/>
    </location>
</feature>
<reference evidence="2 3" key="1">
    <citation type="journal article" date="2019" name="Sci. Rep.">
        <title>Orb-weaving spider Araneus ventricosus genome elucidates the spidroin gene catalogue.</title>
        <authorList>
            <person name="Kono N."/>
            <person name="Nakamura H."/>
            <person name="Ohtoshi R."/>
            <person name="Moran D.A.P."/>
            <person name="Shinohara A."/>
            <person name="Yoshida Y."/>
            <person name="Fujiwara M."/>
            <person name="Mori M."/>
            <person name="Tomita M."/>
            <person name="Arakawa K."/>
        </authorList>
    </citation>
    <scope>NUCLEOTIDE SEQUENCE [LARGE SCALE GENOMIC DNA]</scope>
</reference>
<feature type="compositionally biased region" description="Basic and acidic residues" evidence="1">
    <location>
        <begin position="88"/>
        <end position="109"/>
    </location>
</feature>
<feature type="region of interest" description="Disordered" evidence="1">
    <location>
        <begin position="1"/>
        <end position="71"/>
    </location>
</feature>
<protein>
    <submittedName>
        <fullName evidence="2">Uncharacterized protein</fullName>
    </submittedName>
</protein>
<accession>A0A4Y2BR31</accession>
<evidence type="ECO:0000256" key="1">
    <source>
        <dbReference type="SAM" id="MobiDB-lite"/>
    </source>
</evidence>
<feature type="compositionally biased region" description="Polar residues" evidence="1">
    <location>
        <begin position="55"/>
        <end position="68"/>
    </location>
</feature>
<dbReference type="AlphaFoldDB" id="A0A4Y2BR31"/>